<dbReference type="PROSITE" id="PS00809">
    <property type="entry name" value="ADP_GLC_PYROPHOSPH_2"/>
    <property type="match status" value="1"/>
</dbReference>
<evidence type="ECO:0000313" key="12">
    <source>
        <dbReference type="Proteomes" id="UP000739538"/>
    </source>
</evidence>
<dbReference type="CDD" id="cd04651">
    <property type="entry name" value="LbH_G1P_AT_C"/>
    <property type="match status" value="1"/>
</dbReference>
<dbReference type="Proteomes" id="UP000739538">
    <property type="component" value="Unassembled WGS sequence"/>
</dbReference>
<evidence type="ECO:0000256" key="3">
    <source>
        <dbReference type="ARBA" id="ARBA00022679"/>
    </source>
</evidence>
<dbReference type="InterPro" id="IPR029044">
    <property type="entry name" value="Nucleotide-diphossugar_trans"/>
</dbReference>
<dbReference type="Gene3D" id="2.160.10.10">
    <property type="entry name" value="Hexapeptide repeat proteins"/>
    <property type="match status" value="1"/>
</dbReference>
<keyword evidence="6" id="KW-0067">ATP-binding</keyword>
<dbReference type="Pfam" id="PF24894">
    <property type="entry name" value="Hexapep_GlmU"/>
    <property type="match status" value="1"/>
</dbReference>
<evidence type="ECO:0000256" key="5">
    <source>
        <dbReference type="ARBA" id="ARBA00022741"/>
    </source>
</evidence>
<dbReference type="InterPro" id="IPR011004">
    <property type="entry name" value="Trimer_LpxA-like_sf"/>
</dbReference>
<keyword evidence="4" id="KW-0548">Nucleotidyltransferase</keyword>
<reference evidence="11" key="1">
    <citation type="submission" date="2020-04" db="EMBL/GenBank/DDBJ databases">
        <authorList>
            <person name="Zhang T."/>
        </authorList>
    </citation>
    <scope>NUCLEOTIDE SEQUENCE</scope>
    <source>
        <strain evidence="11">HKST-UBA02</strain>
    </source>
</reference>
<reference evidence="11" key="2">
    <citation type="journal article" date="2021" name="Microbiome">
        <title>Successional dynamics and alternative stable states in a saline activated sludge microbial community over 9 years.</title>
        <authorList>
            <person name="Wang Y."/>
            <person name="Ye J."/>
            <person name="Ju F."/>
            <person name="Liu L."/>
            <person name="Boyd J.A."/>
            <person name="Deng Y."/>
            <person name="Parks D.H."/>
            <person name="Jiang X."/>
            <person name="Yin X."/>
            <person name="Woodcroft B.J."/>
            <person name="Tyson G.W."/>
            <person name="Hugenholtz P."/>
            <person name="Polz M.F."/>
            <person name="Zhang T."/>
        </authorList>
    </citation>
    <scope>NUCLEOTIDE SEQUENCE</scope>
    <source>
        <strain evidence="11">HKST-UBA02</strain>
    </source>
</reference>
<dbReference type="EMBL" id="JAGQHS010000081">
    <property type="protein sequence ID" value="MCA9757097.1"/>
    <property type="molecule type" value="Genomic_DNA"/>
</dbReference>
<dbReference type="GO" id="GO:0005524">
    <property type="term" value="F:ATP binding"/>
    <property type="evidence" value="ECO:0007669"/>
    <property type="project" value="UniProtKB-KW"/>
</dbReference>
<dbReference type="Pfam" id="PF00483">
    <property type="entry name" value="NTP_transferase"/>
    <property type="match status" value="1"/>
</dbReference>
<dbReference type="SUPFAM" id="SSF53448">
    <property type="entry name" value="Nucleotide-diphospho-sugar transferases"/>
    <property type="match status" value="1"/>
</dbReference>
<evidence type="ECO:0000313" key="11">
    <source>
        <dbReference type="EMBL" id="MCA9757097.1"/>
    </source>
</evidence>
<name>A0A956ND56_UNCEI</name>
<organism evidence="11 12">
    <name type="scientific">Eiseniibacteriota bacterium</name>
    <dbReference type="NCBI Taxonomy" id="2212470"/>
    <lineage>
        <taxon>Bacteria</taxon>
        <taxon>Candidatus Eiseniibacteriota</taxon>
    </lineage>
</organism>
<sequence>MSPAALDRSRDVQDLRRTLTLILAGGVGSRLNVLVQRRAKPAVPFGGIYRIIDFAISNAMNSGVETVGILTQYLPYSLTDHIGDGHSWGLVGRSREARILPPHQGTQGSDWYKGTADAVYRNLSYIERHAPDQVLVLSGDHVYAMDYRGMVAQHIEKQADVTIAVRSVPIEEASSFGTIFVDDSGRITGFEEKPQKPRSNLISMGIYVFDTRVLVDRLLEVVGEKKRTDFGHDIFPDMLTRGDHLSTYRYEGYWQDVGTIRAYFDSHMDLVASDPIDIRSWSVRTNLDEARIGDRPAAWIGPSGSVQSAIVARGCRIGGTVRNSILSPGVVVEEGATVENSILLADCRIAAGARLDHAILDKLVEIGPSAVVGGCGEDTVNERFPGHLDTGISLIGKGARIPGHCKIERNVVVFPESNLTELGVSHVESGDTVDRRKRTEI</sequence>
<evidence type="ECO:0000256" key="1">
    <source>
        <dbReference type="ARBA" id="ARBA00010443"/>
    </source>
</evidence>
<keyword evidence="5" id="KW-0547">Nucleotide-binding</keyword>
<keyword evidence="2" id="KW-0321">Glycogen metabolism</keyword>
<dbReference type="GO" id="GO:0008878">
    <property type="term" value="F:glucose-1-phosphate adenylyltransferase activity"/>
    <property type="evidence" value="ECO:0007669"/>
    <property type="project" value="InterPro"/>
</dbReference>
<evidence type="ECO:0000259" key="9">
    <source>
        <dbReference type="Pfam" id="PF00483"/>
    </source>
</evidence>
<protein>
    <submittedName>
        <fullName evidence="11">NTP transferase domain-containing protein</fullName>
    </submittedName>
</protein>
<dbReference type="CDD" id="cd02508">
    <property type="entry name" value="ADP_Glucose_PP"/>
    <property type="match status" value="1"/>
</dbReference>
<accession>A0A956ND56</accession>
<dbReference type="InterPro" id="IPR011831">
    <property type="entry name" value="ADP-Glc_PPase"/>
</dbReference>
<evidence type="ECO:0000256" key="7">
    <source>
        <dbReference type="ARBA" id="ARBA00023056"/>
    </source>
</evidence>
<feature type="domain" description="Glucose-1-phosphate adenylyltransferase/Bifunctional protein GlmU-like C-terminal hexapeptide" evidence="10">
    <location>
        <begin position="303"/>
        <end position="377"/>
    </location>
</feature>
<gene>
    <name evidence="11" type="ORF">KDA27_14935</name>
</gene>
<comment type="similarity">
    <text evidence="1">Belongs to the bacterial/plant glucose-1-phosphate adenylyltransferase family.</text>
</comment>
<keyword evidence="8" id="KW-0119">Carbohydrate metabolism</keyword>
<evidence type="ECO:0000256" key="8">
    <source>
        <dbReference type="ARBA" id="ARBA00023277"/>
    </source>
</evidence>
<evidence type="ECO:0000256" key="6">
    <source>
        <dbReference type="ARBA" id="ARBA00022840"/>
    </source>
</evidence>
<dbReference type="AlphaFoldDB" id="A0A956ND56"/>
<dbReference type="InterPro" id="IPR005835">
    <property type="entry name" value="NTP_transferase_dom"/>
</dbReference>
<dbReference type="GO" id="GO:0005978">
    <property type="term" value="P:glycogen biosynthetic process"/>
    <property type="evidence" value="ECO:0007669"/>
    <property type="project" value="UniProtKB-KW"/>
</dbReference>
<dbReference type="InterPro" id="IPR056818">
    <property type="entry name" value="GlmU/GlgC-like_hexapep"/>
</dbReference>
<dbReference type="PANTHER" id="PTHR43523">
    <property type="entry name" value="GLUCOSE-1-PHOSPHATE ADENYLYLTRANSFERASE-RELATED"/>
    <property type="match status" value="1"/>
</dbReference>
<evidence type="ECO:0000256" key="4">
    <source>
        <dbReference type="ARBA" id="ARBA00022695"/>
    </source>
</evidence>
<proteinExistence type="inferred from homology"/>
<dbReference type="SUPFAM" id="SSF51161">
    <property type="entry name" value="Trimeric LpxA-like enzymes"/>
    <property type="match status" value="1"/>
</dbReference>
<dbReference type="InterPro" id="IPR005836">
    <property type="entry name" value="ADP_Glu_pyroP_CS"/>
</dbReference>
<dbReference type="Gene3D" id="3.90.550.10">
    <property type="entry name" value="Spore Coat Polysaccharide Biosynthesis Protein SpsA, Chain A"/>
    <property type="match status" value="1"/>
</dbReference>
<feature type="domain" description="Nucleotidyl transferase" evidence="9">
    <location>
        <begin position="20"/>
        <end position="270"/>
    </location>
</feature>
<evidence type="ECO:0000259" key="10">
    <source>
        <dbReference type="Pfam" id="PF24894"/>
    </source>
</evidence>
<keyword evidence="7" id="KW-0320">Glycogen biosynthesis</keyword>
<evidence type="ECO:0000256" key="2">
    <source>
        <dbReference type="ARBA" id="ARBA00022600"/>
    </source>
</evidence>
<comment type="caution">
    <text evidence="11">The sequence shown here is derived from an EMBL/GenBank/DDBJ whole genome shotgun (WGS) entry which is preliminary data.</text>
</comment>
<dbReference type="PANTHER" id="PTHR43523:SF2">
    <property type="entry name" value="GLUCOSE-1-PHOSPHATE ADENYLYLTRANSFERASE"/>
    <property type="match status" value="1"/>
</dbReference>
<keyword evidence="3 11" id="KW-0808">Transferase</keyword>